<proteinExistence type="predicted"/>
<gene>
    <name evidence="1" type="ORF">MAR_020075</name>
</gene>
<organism evidence="1 2">
    <name type="scientific">Mya arenaria</name>
    <name type="common">Soft-shell clam</name>
    <dbReference type="NCBI Taxonomy" id="6604"/>
    <lineage>
        <taxon>Eukaryota</taxon>
        <taxon>Metazoa</taxon>
        <taxon>Spiralia</taxon>
        <taxon>Lophotrochozoa</taxon>
        <taxon>Mollusca</taxon>
        <taxon>Bivalvia</taxon>
        <taxon>Autobranchia</taxon>
        <taxon>Heteroconchia</taxon>
        <taxon>Euheterodonta</taxon>
        <taxon>Imparidentia</taxon>
        <taxon>Neoheterodontei</taxon>
        <taxon>Myida</taxon>
        <taxon>Myoidea</taxon>
        <taxon>Myidae</taxon>
        <taxon>Mya</taxon>
    </lineage>
</organism>
<protein>
    <submittedName>
        <fullName evidence="1">Uncharacterized protein</fullName>
    </submittedName>
</protein>
<sequence length="71" mass="8177">MMMNAMTKPTCVTIIVQTRKGRIAAHVEQDTFWTLIIALVQRKAINAVLERTNVIVMLEEPDVHIPTQMWE</sequence>
<reference evidence="1" key="1">
    <citation type="submission" date="2022-11" db="EMBL/GenBank/DDBJ databases">
        <title>Centuries of genome instability and evolution in soft-shell clam transmissible cancer (bioRxiv).</title>
        <authorList>
            <person name="Hart S.F.M."/>
            <person name="Yonemitsu M.A."/>
            <person name="Giersch R.M."/>
            <person name="Beal B.F."/>
            <person name="Arriagada G."/>
            <person name="Davis B.W."/>
            <person name="Ostrander E.A."/>
            <person name="Goff S.P."/>
            <person name="Metzger M.J."/>
        </authorList>
    </citation>
    <scope>NUCLEOTIDE SEQUENCE</scope>
    <source>
        <strain evidence="1">MELC-2E11</strain>
        <tissue evidence="1">Siphon/mantle</tissue>
    </source>
</reference>
<accession>A0ABY7EC40</accession>
<dbReference type="EMBL" id="CP111016">
    <property type="protein sequence ID" value="WAR04706.1"/>
    <property type="molecule type" value="Genomic_DNA"/>
</dbReference>
<evidence type="ECO:0000313" key="1">
    <source>
        <dbReference type="EMBL" id="WAR04706.1"/>
    </source>
</evidence>
<name>A0ABY7EC40_MYAAR</name>
<dbReference type="Proteomes" id="UP001164746">
    <property type="component" value="Chromosome 5"/>
</dbReference>
<evidence type="ECO:0000313" key="2">
    <source>
        <dbReference type="Proteomes" id="UP001164746"/>
    </source>
</evidence>
<keyword evidence="2" id="KW-1185">Reference proteome</keyword>